<reference evidence="4" key="1">
    <citation type="journal article" date="2023" name="Insect Mol. Biol.">
        <title>Genome sequencing provides insights into the evolution of gene families encoding plant cell wall-degrading enzymes in longhorned beetles.</title>
        <authorList>
            <person name="Shin N.R."/>
            <person name="Okamura Y."/>
            <person name="Kirsch R."/>
            <person name="Pauchet Y."/>
        </authorList>
    </citation>
    <scope>NUCLEOTIDE SEQUENCE</scope>
    <source>
        <strain evidence="4">RBIC_L_NR</strain>
    </source>
</reference>
<dbReference type="PANTHER" id="PTHR48043">
    <property type="entry name" value="EG:EG0003.4 PROTEIN-RELATED"/>
    <property type="match status" value="1"/>
</dbReference>
<evidence type="ECO:0000313" key="5">
    <source>
        <dbReference type="Proteomes" id="UP001162156"/>
    </source>
</evidence>
<dbReference type="Proteomes" id="UP001162156">
    <property type="component" value="Unassembled WGS sequence"/>
</dbReference>
<evidence type="ECO:0000313" key="4">
    <source>
        <dbReference type="EMBL" id="KAJ8928777.1"/>
    </source>
</evidence>
<keyword evidence="2" id="KW-0328">Glycosyltransferase</keyword>
<accession>A0AAV8WR84</accession>
<evidence type="ECO:0000256" key="3">
    <source>
        <dbReference type="ARBA" id="ARBA00022679"/>
    </source>
</evidence>
<proteinExistence type="inferred from homology"/>
<organism evidence="4 5">
    <name type="scientific">Rhamnusium bicolor</name>
    <dbReference type="NCBI Taxonomy" id="1586634"/>
    <lineage>
        <taxon>Eukaryota</taxon>
        <taxon>Metazoa</taxon>
        <taxon>Ecdysozoa</taxon>
        <taxon>Arthropoda</taxon>
        <taxon>Hexapoda</taxon>
        <taxon>Insecta</taxon>
        <taxon>Pterygota</taxon>
        <taxon>Neoptera</taxon>
        <taxon>Endopterygota</taxon>
        <taxon>Coleoptera</taxon>
        <taxon>Polyphaga</taxon>
        <taxon>Cucujiformia</taxon>
        <taxon>Chrysomeloidea</taxon>
        <taxon>Cerambycidae</taxon>
        <taxon>Lepturinae</taxon>
        <taxon>Rhagiini</taxon>
        <taxon>Rhamnusium</taxon>
    </lineage>
</organism>
<comment type="caution">
    <text evidence="4">The sequence shown here is derived from an EMBL/GenBank/DDBJ whole genome shotgun (WGS) entry which is preliminary data.</text>
</comment>
<dbReference type="EMBL" id="JANEYF010005267">
    <property type="protein sequence ID" value="KAJ8928777.1"/>
    <property type="molecule type" value="Genomic_DNA"/>
</dbReference>
<evidence type="ECO:0000256" key="2">
    <source>
        <dbReference type="ARBA" id="ARBA00022676"/>
    </source>
</evidence>
<comment type="similarity">
    <text evidence="1">Belongs to the UDP-glycosyltransferase family.</text>
</comment>
<dbReference type="InterPro" id="IPR002213">
    <property type="entry name" value="UDP_glucos_trans"/>
</dbReference>
<name>A0AAV8WR84_9CUCU</name>
<evidence type="ECO:0008006" key="6">
    <source>
        <dbReference type="Google" id="ProtNLM"/>
    </source>
</evidence>
<sequence length="61" mass="6493">MEHPNVVGFITHGGLLSVTEAVFYGVPMVGIPIFGGQRMNVARCVQKGIAVGTFTFSKVIL</sequence>
<dbReference type="Pfam" id="PF00201">
    <property type="entry name" value="UDPGT"/>
    <property type="match status" value="1"/>
</dbReference>
<keyword evidence="5" id="KW-1185">Reference proteome</keyword>
<keyword evidence="3" id="KW-0808">Transferase</keyword>
<dbReference type="SUPFAM" id="SSF53756">
    <property type="entry name" value="UDP-Glycosyltransferase/glycogen phosphorylase"/>
    <property type="match status" value="1"/>
</dbReference>
<dbReference type="AlphaFoldDB" id="A0AAV8WR84"/>
<dbReference type="GO" id="GO:0008194">
    <property type="term" value="F:UDP-glycosyltransferase activity"/>
    <property type="evidence" value="ECO:0007669"/>
    <property type="project" value="InterPro"/>
</dbReference>
<dbReference type="PANTHER" id="PTHR48043:SF159">
    <property type="entry name" value="EG:EG0003.4 PROTEIN-RELATED"/>
    <property type="match status" value="1"/>
</dbReference>
<evidence type="ECO:0000256" key="1">
    <source>
        <dbReference type="ARBA" id="ARBA00009995"/>
    </source>
</evidence>
<dbReference type="InterPro" id="IPR050271">
    <property type="entry name" value="UDP-glycosyltransferase"/>
</dbReference>
<gene>
    <name evidence="4" type="ORF">NQ314_018635</name>
</gene>
<protein>
    <recommendedName>
        <fullName evidence="6">Glucuronosyltransferase</fullName>
    </recommendedName>
</protein>
<dbReference type="Gene3D" id="3.40.50.2000">
    <property type="entry name" value="Glycogen Phosphorylase B"/>
    <property type="match status" value="1"/>
</dbReference>